<evidence type="ECO:0000256" key="1">
    <source>
        <dbReference type="ARBA" id="ARBA00022737"/>
    </source>
</evidence>
<name>A0ABR2HQM8_9PEZI</name>
<dbReference type="Pfam" id="PF12796">
    <property type="entry name" value="Ank_2"/>
    <property type="match status" value="1"/>
</dbReference>
<dbReference type="InterPro" id="IPR036770">
    <property type="entry name" value="Ankyrin_rpt-contain_sf"/>
</dbReference>
<dbReference type="PROSITE" id="PS50088">
    <property type="entry name" value="ANK_REPEAT"/>
    <property type="match status" value="1"/>
</dbReference>
<evidence type="ECO:0000256" key="2">
    <source>
        <dbReference type="ARBA" id="ARBA00023043"/>
    </source>
</evidence>
<dbReference type="Proteomes" id="UP001390339">
    <property type="component" value="Unassembled WGS sequence"/>
</dbReference>
<dbReference type="InterPro" id="IPR050745">
    <property type="entry name" value="Multifunctional_regulatory"/>
</dbReference>
<comment type="caution">
    <text evidence="4">The sequence shown here is derived from an EMBL/GenBank/DDBJ whole genome shotgun (WGS) entry which is preliminary data.</text>
</comment>
<accession>A0ABR2HQM8</accession>
<gene>
    <name evidence="4" type="ORF">PGQ11_013864</name>
</gene>
<reference evidence="4 5" key="1">
    <citation type="journal article" date="2024" name="IMA Fungus">
        <title>Apiospora arundinis, a panoply of carbohydrate-active enzymes and secondary metabolites.</title>
        <authorList>
            <person name="Sorensen T."/>
            <person name="Petersen C."/>
            <person name="Muurmann A.T."/>
            <person name="Christiansen J.V."/>
            <person name="Brundto M.L."/>
            <person name="Overgaard C.K."/>
            <person name="Boysen A.T."/>
            <person name="Wollenberg R.D."/>
            <person name="Larsen T.O."/>
            <person name="Sorensen J.L."/>
            <person name="Nielsen K.L."/>
            <person name="Sondergaard T.E."/>
        </authorList>
    </citation>
    <scope>NUCLEOTIDE SEQUENCE [LARGE SCALE GENOMIC DNA]</scope>
    <source>
        <strain evidence="4 5">AAU 773</strain>
    </source>
</reference>
<organism evidence="4 5">
    <name type="scientific">Apiospora arundinis</name>
    <dbReference type="NCBI Taxonomy" id="335852"/>
    <lineage>
        <taxon>Eukaryota</taxon>
        <taxon>Fungi</taxon>
        <taxon>Dikarya</taxon>
        <taxon>Ascomycota</taxon>
        <taxon>Pezizomycotina</taxon>
        <taxon>Sordariomycetes</taxon>
        <taxon>Xylariomycetidae</taxon>
        <taxon>Amphisphaeriales</taxon>
        <taxon>Apiosporaceae</taxon>
        <taxon>Apiospora</taxon>
    </lineage>
</organism>
<dbReference type="SUPFAM" id="SSF48403">
    <property type="entry name" value="Ankyrin repeat"/>
    <property type="match status" value="1"/>
</dbReference>
<dbReference type="EMBL" id="JAPCWZ010000009">
    <property type="protein sequence ID" value="KAK8851385.1"/>
    <property type="molecule type" value="Genomic_DNA"/>
</dbReference>
<dbReference type="PANTHER" id="PTHR24189">
    <property type="entry name" value="MYOTROPHIN"/>
    <property type="match status" value="1"/>
</dbReference>
<dbReference type="InterPro" id="IPR002110">
    <property type="entry name" value="Ankyrin_rpt"/>
</dbReference>
<dbReference type="PROSITE" id="PS50297">
    <property type="entry name" value="ANK_REP_REGION"/>
    <property type="match status" value="1"/>
</dbReference>
<feature type="repeat" description="ANK" evidence="3">
    <location>
        <begin position="256"/>
        <end position="288"/>
    </location>
</feature>
<keyword evidence="1" id="KW-0677">Repeat</keyword>
<sequence length="397" mass="44538">MSTLTELPIELIKIIIEDHLQRPEDIFPCVLLNRRFHAISEPILYQKLDQSHCDCLIFWAISKNQQTTLKKLLQAGASPQALFINSFCAAMHAGFRRSKTTYKEDLAKFMPGSLERGVRGCLGNLYQPLHHAVLFENCKMIDALLDAGALIHGCSAEAILIMEDDRTMIDNVRSLDIIMASPVGLAIGLGLEKIVLHLFARGADPKKPLIALERWYSLMRPENNSIHMASQHGRWEMVEMLWEEGFCTDLYSPNAHGYTALWSAVTKHKLHIIEWLVAHGADLNQNQGRSAPITPLEWACKTANFDMALRLVDLGADVRKSQSALRSCVNCIIPETPIQAVQRCDQISLIKRLLREGADVKGRCGEELLYEVVRRGDSFVAKILRDAGACRLGTLIF</sequence>
<evidence type="ECO:0000313" key="5">
    <source>
        <dbReference type="Proteomes" id="UP001390339"/>
    </source>
</evidence>
<proteinExistence type="predicted"/>
<keyword evidence="2 3" id="KW-0040">ANK repeat</keyword>
<dbReference type="PANTHER" id="PTHR24189:SF50">
    <property type="entry name" value="ANKYRIN REPEAT AND SOCS BOX PROTEIN 2"/>
    <property type="match status" value="1"/>
</dbReference>
<protein>
    <submittedName>
        <fullName evidence="4">Ankyrin repeat-containing domain protein</fullName>
    </submittedName>
</protein>
<evidence type="ECO:0000313" key="4">
    <source>
        <dbReference type="EMBL" id="KAK8851385.1"/>
    </source>
</evidence>
<dbReference type="Gene3D" id="1.25.40.20">
    <property type="entry name" value="Ankyrin repeat-containing domain"/>
    <property type="match status" value="2"/>
</dbReference>
<keyword evidence="5" id="KW-1185">Reference proteome</keyword>
<dbReference type="SMART" id="SM00248">
    <property type="entry name" value="ANK"/>
    <property type="match status" value="6"/>
</dbReference>
<evidence type="ECO:0000256" key="3">
    <source>
        <dbReference type="PROSITE-ProRule" id="PRU00023"/>
    </source>
</evidence>